<dbReference type="PANTHER" id="PTHR43639">
    <property type="entry name" value="OXIDOREDUCTASE, SHORT-CHAIN DEHYDROGENASE/REDUCTASE FAMILY (AFU_ORTHOLOGUE AFUA_5G02870)"/>
    <property type="match status" value="1"/>
</dbReference>
<proteinExistence type="inferred from homology"/>
<sequence>MKEIEQLIEISQFYGRDSRFVIAGGGNTSYKNEEMIWVKASGSSLATITEEGFAILDRAKLAVMSDKKYSDNAAKREEEVKNDLAAATLTKGKRPSVETSMHNAIDYAFVVHLHPTTVNGLMCSQNAESDLKRIFGEKALYIEYTDPGYVLFKKVEDAIKAFREEDGGAEPAIIWLQNHGIFVGANSIEEIKVLYTKILDKLEKAIQAPVPTEARATCSCTEQILPGIRMMLSKEGLKTLKVRKNELIKYFYDSPENQTKITRPFTPDAIVYCKSNYIFINEEEPEAVLAEATKAISAFKERFGYLPKVLLIQGIGLVAVGDNAAQCDIILDVFEDAMKIAWIAGSFGGPHPMTQAQIDFIDNWEVENYRRSVAAGSAKGRAENKTIIVTGAAQGFGEGIARCLLQEGANIVVADMNDTVGMATMERFNKLVKSNRAIFVKTNVSEIPSIENLVHETICNFGAIDCFVSNAGVLRAGSLDDMTPENFEFVTKINYNAYFYCTKVVSRIMKLQTKYASADYYADIIQINSKSGLRGSKANFAYAGGKFGGVGLTQSFALELAPFRIKVNSICPGNFYEGPLWSDPDNGLFVQYLRAGKVPGAKTIEDVKNFYLAQVPMQKGCSPEDVTKGALYLMEQCGETGQALPITGGQVMLS</sequence>
<dbReference type="Gene3D" id="3.40.225.10">
    <property type="entry name" value="Class II aldolase/adducin N-terminal domain"/>
    <property type="match status" value="2"/>
</dbReference>
<feature type="domain" description="Class II aldolase/adducin N-terminal" evidence="3">
    <location>
        <begin position="5"/>
        <end position="206"/>
    </location>
</feature>
<dbReference type="Pfam" id="PF00596">
    <property type="entry name" value="Aldolase_II"/>
    <property type="match status" value="1"/>
</dbReference>
<organism evidence="4 5">
    <name type="scientific">Paludibacter jiangxiensis</name>
    <dbReference type="NCBI Taxonomy" id="681398"/>
    <lineage>
        <taxon>Bacteria</taxon>
        <taxon>Pseudomonadati</taxon>
        <taxon>Bacteroidota</taxon>
        <taxon>Bacteroidia</taxon>
        <taxon>Bacteroidales</taxon>
        <taxon>Paludibacteraceae</taxon>
        <taxon>Paludibacter</taxon>
    </lineage>
</organism>
<reference evidence="5" key="1">
    <citation type="submission" date="2016-04" db="EMBL/GenBank/DDBJ databases">
        <title>Draft genome sequence of Paludibacter jiangxiensis strain NM7.</title>
        <authorList>
            <person name="Qiu Y."/>
            <person name="Matsuura N."/>
            <person name="Ohashi A."/>
            <person name="Tourlousse M.D."/>
            <person name="Sekiguchi Y."/>
        </authorList>
    </citation>
    <scope>NUCLEOTIDE SEQUENCE [LARGE SCALE GENOMIC DNA]</scope>
    <source>
        <strain evidence="5">NM7</strain>
    </source>
</reference>
<dbReference type="SUPFAM" id="SSF51735">
    <property type="entry name" value="NAD(P)-binding Rossmann-fold domains"/>
    <property type="match status" value="1"/>
</dbReference>
<accession>A0A170ZBJ2</accession>
<evidence type="ECO:0000256" key="1">
    <source>
        <dbReference type="ARBA" id="ARBA00006484"/>
    </source>
</evidence>
<dbReference type="InterPro" id="IPR036291">
    <property type="entry name" value="NAD(P)-bd_dom_sf"/>
</dbReference>
<comment type="similarity">
    <text evidence="1">Belongs to the short-chain dehydrogenases/reductases (SDR) family.</text>
</comment>
<dbReference type="PROSITE" id="PS00061">
    <property type="entry name" value="ADH_SHORT"/>
    <property type="match status" value="1"/>
</dbReference>
<dbReference type="Gene3D" id="3.40.50.720">
    <property type="entry name" value="NAD(P)-binding Rossmann-like Domain"/>
    <property type="match status" value="1"/>
</dbReference>
<name>A0A170ZBJ2_9BACT</name>
<dbReference type="GO" id="GO:0016491">
    <property type="term" value="F:oxidoreductase activity"/>
    <property type="evidence" value="ECO:0007669"/>
    <property type="project" value="UniProtKB-KW"/>
</dbReference>
<dbReference type="SUPFAM" id="SSF53639">
    <property type="entry name" value="AraD/HMP-PK domain-like"/>
    <property type="match status" value="1"/>
</dbReference>
<dbReference type="Proteomes" id="UP000076586">
    <property type="component" value="Unassembled WGS sequence"/>
</dbReference>
<dbReference type="InterPro" id="IPR001303">
    <property type="entry name" value="Aldolase_II/adducin_N"/>
</dbReference>
<gene>
    <name evidence="4" type="ORF">PJIAN_252</name>
</gene>
<evidence type="ECO:0000259" key="3">
    <source>
        <dbReference type="SMART" id="SM01007"/>
    </source>
</evidence>
<dbReference type="EMBL" id="BDCR01000002">
    <property type="protein sequence ID" value="GAT62493.1"/>
    <property type="molecule type" value="Genomic_DNA"/>
</dbReference>
<keyword evidence="5" id="KW-1185">Reference proteome</keyword>
<dbReference type="InterPro" id="IPR002347">
    <property type="entry name" value="SDR_fam"/>
</dbReference>
<dbReference type="InterPro" id="IPR020904">
    <property type="entry name" value="Sc_DH/Rdtase_CS"/>
</dbReference>
<dbReference type="STRING" id="681398.PJIAN_252"/>
<dbReference type="InterPro" id="IPR036409">
    <property type="entry name" value="Aldolase_II/adducin_N_sf"/>
</dbReference>
<evidence type="ECO:0000313" key="5">
    <source>
        <dbReference type="Proteomes" id="UP000076586"/>
    </source>
</evidence>
<reference evidence="5" key="2">
    <citation type="journal article" date="2017" name="Genome Announc.">
        <title>Draft genome sequence of Paludibacter jiangxiensis NM7(T), a propionate-producing fermentative bacterium.</title>
        <authorList>
            <person name="Qiu Y.-L."/>
            <person name="Tourlousse D.M."/>
            <person name="Matsuura N."/>
            <person name="Ohashi A."/>
            <person name="Sekiguchi Y."/>
        </authorList>
    </citation>
    <scope>NUCLEOTIDE SEQUENCE [LARGE SCALE GENOMIC DNA]</scope>
    <source>
        <strain evidence="5">NM7</strain>
    </source>
</reference>
<dbReference type="AlphaFoldDB" id="A0A170ZBJ2"/>
<keyword evidence="2" id="KW-0560">Oxidoreductase</keyword>
<evidence type="ECO:0000313" key="4">
    <source>
        <dbReference type="EMBL" id="GAT62493.1"/>
    </source>
</evidence>
<comment type="caution">
    <text evidence="4">The sequence shown here is derived from an EMBL/GenBank/DDBJ whole genome shotgun (WGS) entry which is preliminary data.</text>
</comment>
<dbReference type="PANTHER" id="PTHR43639:SF1">
    <property type="entry name" value="SHORT-CHAIN DEHYDROGENASE_REDUCTASE FAMILY PROTEIN"/>
    <property type="match status" value="1"/>
</dbReference>
<dbReference type="PRINTS" id="PR00081">
    <property type="entry name" value="GDHRDH"/>
</dbReference>
<dbReference type="Pfam" id="PF00106">
    <property type="entry name" value="adh_short"/>
    <property type="match status" value="1"/>
</dbReference>
<evidence type="ECO:0000256" key="2">
    <source>
        <dbReference type="ARBA" id="ARBA00023002"/>
    </source>
</evidence>
<dbReference type="OrthoDB" id="9774430at2"/>
<dbReference type="SMART" id="SM01007">
    <property type="entry name" value="Aldolase_II"/>
    <property type="match status" value="1"/>
</dbReference>
<protein>
    <submittedName>
        <fullName evidence="4">Rhamnose utilisation protein RhaD</fullName>
    </submittedName>
</protein>
<dbReference type="RefSeq" id="WP_068702865.1">
    <property type="nucleotide sequence ID" value="NZ_BDCR01000002.1"/>
</dbReference>